<dbReference type="EMBL" id="BFAA01016627">
    <property type="protein sequence ID" value="GCB76673.1"/>
    <property type="molecule type" value="Genomic_DNA"/>
</dbReference>
<evidence type="ECO:0000313" key="1">
    <source>
        <dbReference type="EMBL" id="GCB76673.1"/>
    </source>
</evidence>
<reference evidence="1 2" key="1">
    <citation type="journal article" date="2018" name="Nat. Ecol. Evol.">
        <title>Shark genomes provide insights into elasmobranch evolution and the origin of vertebrates.</title>
        <authorList>
            <person name="Hara Y"/>
            <person name="Yamaguchi K"/>
            <person name="Onimaru K"/>
            <person name="Kadota M"/>
            <person name="Koyanagi M"/>
            <person name="Keeley SD"/>
            <person name="Tatsumi K"/>
            <person name="Tanaka K"/>
            <person name="Motone F"/>
            <person name="Kageyama Y"/>
            <person name="Nozu R"/>
            <person name="Adachi N"/>
            <person name="Nishimura O"/>
            <person name="Nakagawa R"/>
            <person name="Tanegashima C"/>
            <person name="Kiyatake I"/>
            <person name="Matsumoto R"/>
            <person name="Murakumo K"/>
            <person name="Nishida K"/>
            <person name="Terakita A"/>
            <person name="Kuratani S"/>
            <person name="Sato K"/>
            <person name="Hyodo S Kuraku.S."/>
        </authorList>
    </citation>
    <scope>NUCLEOTIDE SEQUENCE [LARGE SCALE GENOMIC DNA]</scope>
</reference>
<dbReference type="OrthoDB" id="722566at2759"/>
<name>A0A401PUC5_SCYTO</name>
<protein>
    <submittedName>
        <fullName evidence="1">Uncharacterized protein</fullName>
    </submittedName>
</protein>
<gene>
    <name evidence="1" type="ORF">scyTo_0020499</name>
</gene>
<proteinExistence type="predicted"/>
<accession>A0A401PUC5</accession>
<comment type="caution">
    <text evidence="1">The sequence shown here is derived from an EMBL/GenBank/DDBJ whole genome shotgun (WGS) entry which is preliminary data.</text>
</comment>
<organism evidence="1 2">
    <name type="scientific">Scyliorhinus torazame</name>
    <name type="common">Cloudy catshark</name>
    <name type="synonym">Catulus torazame</name>
    <dbReference type="NCBI Taxonomy" id="75743"/>
    <lineage>
        <taxon>Eukaryota</taxon>
        <taxon>Metazoa</taxon>
        <taxon>Chordata</taxon>
        <taxon>Craniata</taxon>
        <taxon>Vertebrata</taxon>
        <taxon>Chondrichthyes</taxon>
        <taxon>Elasmobranchii</taxon>
        <taxon>Galeomorphii</taxon>
        <taxon>Galeoidea</taxon>
        <taxon>Carcharhiniformes</taxon>
        <taxon>Scyliorhinidae</taxon>
        <taxon>Scyliorhinus</taxon>
    </lineage>
</organism>
<dbReference type="AlphaFoldDB" id="A0A401PUC5"/>
<evidence type="ECO:0000313" key="2">
    <source>
        <dbReference type="Proteomes" id="UP000288216"/>
    </source>
</evidence>
<sequence>MDPKILIQTIDLDAGKIKEISDKQNLKRAERQAIRQLKSHLDIVIKPDRGNSTSFQRHTRIRLKTWTVLHEIPPEYGVTENLRRLEMVGVACRDLYIKRINPRVKSGRFVKLLPDYESKDRDVYTRCMYNAG</sequence>
<keyword evidence="2" id="KW-1185">Reference proteome</keyword>
<dbReference type="Proteomes" id="UP000288216">
    <property type="component" value="Unassembled WGS sequence"/>
</dbReference>
<dbReference type="STRING" id="75743.A0A401PUC5"/>